<evidence type="ECO:0000313" key="1">
    <source>
        <dbReference type="EMBL" id="KAK7312984.1"/>
    </source>
</evidence>
<gene>
    <name evidence="1" type="ORF">VNO77_37286</name>
</gene>
<dbReference type="AlphaFoldDB" id="A0AAN9KBY3"/>
<organism evidence="1 2">
    <name type="scientific">Canavalia gladiata</name>
    <name type="common">Sword bean</name>
    <name type="synonym">Dolichos gladiatus</name>
    <dbReference type="NCBI Taxonomy" id="3824"/>
    <lineage>
        <taxon>Eukaryota</taxon>
        <taxon>Viridiplantae</taxon>
        <taxon>Streptophyta</taxon>
        <taxon>Embryophyta</taxon>
        <taxon>Tracheophyta</taxon>
        <taxon>Spermatophyta</taxon>
        <taxon>Magnoliopsida</taxon>
        <taxon>eudicotyledons</taxon>
        <taxon>Gunneridae</taxon>
        <taxon>Pentapetalae</taxon>
        <taxon>rosids</taxon>
        <taxon>fabids</taxon>
        <taxon>Fabales</taxon>
        <taxon>Fabaceae</taxon>
        <taxon>Papilionoideae</taxon>
        <taxon>50 kb inversion clade</taxon>
        <taxon>NPAAA clade</taxon>
        <taxon>indigoferoid/millettioid clade</taxon>
        <taxon>Phaseoleae</taxon>
        <taxon>Canavalia</taxon>
    </lineage>
</organism>
<proteinExistence type="predicted"/>
<accession>A0AAN9KBY3</accession>
<keyword evidence="2" id="KW-1185">Reference proteome</keyword>
<dbReference type="Proteomes" id="UP001367508">
    <property type="component" value="Unassembled WGS sequence"/>
</dbReference>
<reference evidence="1 2" key="1">
    <citation type="submission" date="2024-01" db="EMBL/GenBank/DDBJ databases">
        <title>The genomes of 5 underutilized Papilionoideae crops provide insights into root nodulation and disease resistanc.</title>
        <authorList>
            <person name="Jiang F."/>
        </authorList>
    </citation>
    <scope>NUCLEOTIDE SEQUENCE [LARGE SCALE GENOMIC DNA]</scope>
    <source>
        <strain evidence="1">LVBAO_FW01</strain>
        <tissue evidence="1">Leaves</tissue>
    </source>
</reference>
<evidence type="ECO:0000313" key="2">
    <source>
        <dbReference type="Proteomes" id="UP001367508"/>
    </source>
</evidence>
<dbReference type="EMBL" id="JAYMYQ010000009">
    <property type="protein sequence ID" value="KAK7312984.1"/>
    <property type="molecule type" value="Genomic_DNA"/>
</dbReference>
<comment type="caution">
    <text evidence="1">The sequence shown here is derived from an EMBL/GenBank/DDBJ whole genome shotgun (WGS) entry which is preliminary data.</text>
</comment>
<name>A0AAN9KBY3_CANGL</name>
<sequence>MHLIEKEKKHPLIPAQDFMQAYSVEQGMVFGIGFTQIIRLRTKTHLRLRASREENSFKTHLSASKCILDESYLLCFLLMIDNDPSKSLLFPTIGLSIKREYQFLVPDTWNQLYEALVNWDSTRELVIIAQRPIRVISSFVTVREDLSHLYPNKV</sequence>
<protein>
    <submittedName>
        <fullName evidence="1">Uncharacterized protein</fullName>
    </submittedName>
</protein>